<dbReference type="AlphaFoldDB" id="A0A812XQV2"/>
<protein>
    <submittedName>
        <fullName evidence="2">Uncharacterized protein</fullName>
    </submittedName>
</protein>
<organism evidence="2 3">
    <name type="scientific">Symbiodinium necroappetens</name>
    <dbReference type="NCBI Taxonomy" id="1628268"/>
    <lineage>
        <taxon>Eukaryota</taxon>
        <taxon>Sar</taxon>
        <taxon>Alveolata</taxon>
        <taxon>Dinophyceae</taxon>
        <taxon>Suessiales</taxon>
        <taxon>Symbiodiniaceae</taxon>
        <taxon>Symbiodinium</taxon>
    </lineage>
</organism>
<accession>A0A812XQV2</accession>
<sequence>MMLASLVFLTLFTGLEAEGLREAPGAGKNATSALNATAATHPQEGAAATAAGQGMCTKADETLMTAFGSGSGQNSFPRILSDCGKKSFNIFTGFRNNDFLRCLVDNTQLARSCASCFSISAQYGASNCKWSCFWGSWCGKGCLNCVAVKNAEVQACAGSNIAIPSTSSC</sequence>
<feature type="signal peptide" evidence="1">
    <location>
        <begin position="1"/>
        <end position="17"/>
    </location>
</feature>
<dbReference type="Proteomes" id="UP000601435">
    <property type="component" value="Unassembled WGS sequence"/>
</dbReference>
<comment type="caution">
    <text evidence="2">The sequence shown here is derived from an EMBL/GenBank/DDBJ whole genome shotgun (WGS) entry which is preliminary data.</text>
</comment>
<evidence type="ECO:0000256" key="1">
    <source>
        <dbReference type="SAM" id="SignalP"/>
    </source>
</evidence>
<dbReference type="EMBL" id="CAJNJA010038400">
    <property type="protein sequence ID" value="CAE7746480.1"/>
    <property type="molecule type" value="Genomic_DNA"/>
</dbReference>
<keyword evidence="3" id="KW-1185">Reference proteome</keyword>
<evidence type="ECO:0000313" key="3">
    <source>
        <dbReference type="Proteomes" id="UP000601435"/>
    </source>
</evidence>
<keyword evidence="1" id="KW-0732">Signal</keyword>
<evidence type="ECO:0000313" key="2">
    <source>
        <dbReference type="EMBL" id="CAE7746480.1"/>
    </source>
</evidence>
<feature type="chain" id="PRO_5032730914" evidence="1">
    <location>
        <begin position="18"/>
        <end position="169"/>
    </location>
</feature>
<name>A0A812XQV2_9DINO</name>
<gene>
    <name evidence="2" type="ORF">SNEC2469_LOCUS21624</name>
</gene>
<proteinExistence type="predicted"/>
<dbReference type="OrthoDB" id="438745at2759"/>
<reference evidence="2" key="1">
    <citation type="submission" date="2021-02" db="EMBL/GenBank/DDBJ databases">
        <authorList>
            <person name="Dougan E. K."/>
            <person name="Rhodes N."/>
            <person name="Thang M."/>
            <person name="Chan C."/>
        </authorList>
    </citation>
    <scope>NUCLEOTIDE SEQUENCE</scope>
</reference>